<gene>
    <name evidence="2" type="ORF">EVAR_39539_1</name>
</gene>
<evidence type="ECO:0000313" key="2">
    <source>
        <dbReference type="EMBL" id="GBP63877.1"/>
    </source>
</evidence>
<comment type="caution">
    <text evidence="2">The sequence shown here is derived from an EMBL/GenBank/DDBJ whole genome shotgun (WGS) entry which is preliminary data.</text>
</comment>
<feature type="region of interest" description="Disordered" evidence="1">
    <location>
        <begin position="126"/>
        <end position="145"/>
    </location>
</feature>
<dbReference type="OrthoDB" id="411871at2759"/>
<feature type="compositionally biased region" description="Basic and acidic residues" evidence="1">
    <location>
        <begin position="8"/>
        <end position="20"/>
    </location>
</feature>
<sequence length="145" mass="15608">MVEQQARSIEKDSSKKEKGMAGDGLAYRAATGCCLVPRSVVNGLALAKDYACETREAMSGVLRVLCPDDDPGRDTEYHSLVWVAAATTPSDRDAAPLGGVELRRIIGSLPHTARDFHWLSRFSLPQGAPKRSGAAHEGDGLYRVP</sequence>
<organism evidence="2 3">
    <name type="scientific">Eumeta variegata</name>
    <name type="common">Bagworm moth</name>
    <name type="synonym">Eumeta japonica</name>
    <dbReference type="NCBI Taxonomy" id="151549"/>
    <lineage>
        <taxon>Eukaryota</taxon>
        <taxon>Metazoa</taxon>
        <taxon>Ecdysozoa</taxon>
        <taxon>Arthropoda</taxon>
        <taxon>Hexapoda</taxon>
        <taxon>Insecta</taxon>
        <taxon>Pterygota</taxon>
        <taxon>Neoptera</taxon>
        <taxon>Endopterygota</taxon>
        <taxon>Lepidoptera</taxon>
        <taxon>Glossata</taxon>
        <taxon>Ditrysia</taxon>
        <taxon>Tineoidea</taxon>
        <taxon>Psychidae</taxon>
        <taxon>Oiketicinae</taxon>
        <taxon>Eumeta</taxon>
    </lineage>
</organism>
<reference evidence="2 3" key="1">
    <citation type="journal article" date="2019" name="Commun. Biol.">
        <title>The bagworm genome reveals a unique fibroin gene that provides high tensile strength.</title>
        <authorList>
            <person name="Kono N."/>
            <person name="Nakamura H."/>
            <person name="Ohtoshi R."/>
            <person name="Tomita M."/>
            <person name="Numata K."/>
            <person name="Arakawa K."/>
        </authorList>
    </citation>
    <scope>NUCLEOTIDE SEQUENCE [LARGE SCALE GENOMIC DNA]</scope>
</reference>
<evidence type="ECO:0000313" key="3">
    <source>
        <dbReference type="Proteomes" id="UP000299102"/>
    </source>
</evidence>
<feature type="compositionally biased region" description="Basic and acidic residues" evidence="1">
    <location>
        <begin position="134"/>
        <end position="145"/>
    </location>
</feature>
<dbReference type="Proteomes" id="UP000299102">
    <property type="component" value="Unassembled WGS sequence"/>
</dbReference>
<accession>A0A4C1XNP3</accession>
<proteinExistence type="predicted"/>
<feature type="region of interest" description="Disordered" evidence="1">
    <location>
        <begin position="1"/>
        <end position="21"/>
    </location>
</feature>
<dbReference type="EMBL" id="BGZK01000882">
    <property type="protein sequence ID" value="GBP63877.1"/>
    <property type="molecule type" value="Genomic_DNA"/>
</dbReference>
<dbReference type="AlphaFoldDB" id="A0A4C1XNP3"/>
<name>A0A4C1XNP3_EUMVA</name>
<protein>
    <submittedName>
        <fullName evidence="2">Uncharacterized protein</fullName>
    </submittedName>
</protein>
<keyword evidence="3" id="KW-1185">Reference proteome</keyword>
<evidence type="ECO:0000256" key="1">
    <source>
        <dbReference type="SAM" id="MobiDB-lite"/>
    </source>
</evidence>